<gene>
    <name evidence="3" type="ORF">GCM10012275_31260</name>
</gene>
<dbReference type="Proteomes" id="UP000637578">
    <property type="component" value="Unassembled WGS sequence"/>
</dbReference>
<evidence type="ECO:0000313" key="3">
    <source>
        <dbReference type="EMBL" id="GGM57797.1"/>
    </source>
</evidence>
<sequence length="286" mass="30436">MLVTRREPRTSVLVLLAAMLVVLPACTTAVAGQPTAAVRFPHSPPVERAKAPPGVGTCLRSETFDEVPCESPHEGEVSLNGVLPDGLPSEPDDGTMLRAVLPTCRKAAVEYLSSTDADATRLQAWAFWPSARGLADGQSWLVCAVFETGPDEKPATRTGSLRGALAGEGFDEYQQCTAGSPGRDERLVTVPCDQPHLAEAVPGVLSLGAPHDPAPGAEEMTRRAQEHCTAAVEGYLGASRDDVVVSWRMPSPENWAEGYNNVVCYVETTTPLKQRLRGIGTNPLPT</sequence>
<feature type="signal peptide" evidence="1">
    <location>
        <begin position="1"/>
        <end position="31"/>
    </location>
</feature>
<evidence type="ECO:0000313" key="4">
    <source>
        <dbReference type="Proteomes" id="UP000637578"/>
    </source>
</evidence>
<reference evidence="3" key="1">
    <citation type="journal article" date="2014" name="Int. J. Syst. Evol. Microbiol.">
        <title>Complete genome sequence of Corynebacterium casei LMG S-19264T (=DSM 44701T), isolated from a smear-ripened cheese.</title>
        <authorList>
            <consortium name="US DOE Joint Genome Institute (JGI-PGF)"/>
            <person name="Walter F."/>
            <person name="Albersmeier A."/>
            <person name="Kalinowski J."/>
            <person name="Ruckert C."/>
        </authorList>
    </citation>
    <scope>NUCLEOTIDE SEQUENCE</scope>
    <source>
        <strain evidence="3">CGMCC 4.5737</strain>
    </source>
</reference>
<reference evidence="3" key="2">
    <citation type="submission" date="2020-09" db="EMBL/GenBank/DDBJ databases">
        <authorList>
            <person name="Sun Q."/>
            <person name="Zhou Y."/>
        </authorList>
    </citation>
    <scope>NUCLEOTIDE SEQUENCE</scope>
    <source>
        <strain evidence="3">CGMCC 4.5737</strain>
    </source>
</reference>
<comment type="caution">
    <text evidence="3">The sequence shown here is derived from an EMBL/GenBank/DDBJ whole genome shotgun (WGS) entry which is preliminary data.</text>
</comment>
<dbReference type="InterPro" id="IPR026004">
    <property type="entry name" value="Septum_form"/>
</dbReference>
<dbReference type="AlphaFoldDB" id="A0A8J3CF24"/>
<evidence type="ECO:0000256" key="1">
    <source>
        <dbReference type="SAM" id="SignalP"/>
    </source>
</evidence>
<proteinExistence type="predicted"/>
<name>A0A8J3CF24_9PSEU</name>
<protein>
    <recommendedName>
        <fullName evidence="2">Septum formation-related domain-containing protein</fullName>
    </recommendedName>
</protein>
<feature type="domain" description="Septum formation-related" evidence="2">
    <location>
        <begin position="57"/>
        <end position="264"/>
    </location>
</feature>
<evidence type="ECO:0000259" key="2">
    <source>
        <dbReference type="Pfam" id="PF13845"/>
    </source>
</evidence>
<dbReference type="EMBL" id="BMMK01000013">
    <property type="protein sequence ID" value="GGM57797.1"/>
    <property type="molecule type" value="Genomic_DNA"/>
</dbReference>
<accession>A0A8J3CF24</accession>
<keyword evidence="4" id="KW-1185">Reference proteome</keyword>
<dbReference type="Pfam" id="PF13845">
    <property type="entry name" value="Septum_form"/>
    <property type="match status" value="1"/>
</dbReference>
<feature type="chain" id="PRO_5035301478" description="Septum formation-related domain-containing protein" evidence="1">
    <location>
        <begin position="32"/>
        <end position="286"/>
    </location>
</feature>
<organism evidence="3 4">
    <name type="scientific">Longimycelium tulufanense</name>
    <dbReference type="NCBI Taxonomy" id="907463"/>
    <lineage>
        <taxon>Bacteria</taxon>
        <taxon>Bacillati</taxon>
        <taxon>Actinomycetota</taxon>
        <taxon>Actinomycetes</taxon>
        <taxon>Pseudonocardiales</taxon>
        <taxon>Pseudonocardiaceae</taxon>
        <taxon>Longimycelium</taxon>
    </lineage>
</organism>
<keyword evidence="1" id="KW-0732">Signal</keyword>